<keyword evidence="3" id="KW-1185">Reference proteome</keyword>
<feature type="non-terminal residue" evidence="2">
    <location>
        <position position="1"/>
    </location>
</feature>
<organism evidence="2 3">
    <name type="scientific">Volvox africanus</name>
    <dbReference type="NCBI Taxonomy" id="51714"/>
    <lineage>
        <taxon>Eukaryota</taxon>
        <taxon>Viridiplantae</taxon>
        <taxon>Chlorophyta</taxon>
        <taxon>core chlorophytes</taxon>
        <taxon>Chlorophyceae</taxon>
        <taxon>CS clade</taxon>
        <taxon>Chlamydomonadales</taxon>
        <taxon>Volvocaceae</taxon>
        <taxon>Volvox</taxon>
    </lineage>
</organism>
<proteinExistence type="predicted"/>
<dbReference type="Proteomes" id="UP000747399">
    <property type="component" value="Unassembled WGS sequence"/>
</dbReference>
<dbReference type="AlphaFoldDB" id="A0A8J4FBB8"/>
<reference evidence="2" key="1">
    <citation type="journal article" date="2021" name="Proc. Natl. Acad. Sci. U.S.A.">
        <title>Three genomes in the algal genus Volvox reveal the fate of a haploid sex-determining region after a transition to homothallism.</title>
        <authorList>
            <person name="Yamamoto K."/>
            <person name="Hamaji T."/>
            <person name="Kawai-Toyooka H."/>
            <person name="Matsuzaki R."/>
            <person name="Takahashi F."/>
            <person name="Nishimura Y."/>
            <person name="Kawachi M."/>
            <person name="Noguchi H."/>
            <person name="Minakuchi Y."/>
            <person name="Umen J.G."/>
            <person name="Toyoda A."/>
            <person name="Nozaki H."/>
        </authorList>
    </citation>
    <scope>NUCLEOTIDE SEQUENCE</scope>
    <source>
        <strain evidence="2">NIES-3780</strain>
    </source>
</reference>
<evidence type="ECO:0000313" key="2">
    <source>
        <dbReference type="EMBL" id="GIL64755.1"/>
    </source>
</evidence>
<feature type="compositionally biased region" description="Polar residues" evidence="1">
    <location>
        <begin position="1"/>
        <end position="11"/>
    </location>
</feature>
<gene>
    <name evidence="2" type="ORF">Vafri_18633</name>
</gene>
<name>A0A8J4FBB8_9CHLO</name>
<evidence type="ECO:0000313" key="3">
    <source>
        <dbReference type="Proteomes" id="UP000747399"/>
    </source>
</evidence>
<protein>
    <submittedName>
        <fullName evidence="2">Uncharacterized protein</fullName>
    </submittedName>
</protein>
<comment type="caution">
    <text evidence="2">The sequence shown here is derived from an EMBL/GenBank/DDBJ whole genome shotgun (WGS) entry which is preliminary data.</text>
</comment>
<accession>A0A8J4FBB8</accession>
<feature type="compositionally biased region" description="Polar residues" evidence="1">
    <location>
        <begin position="18"/>
        <end position="29"/>
    </location>
</feature>
<dbReference type="EMBL" id="BNCO01000069">
    <property type="protein sequence ID" value="GIL64755.1"/>
    <property type="molecule type" value="Genomic_DNA"/>
</dbReference>
<feature type="region of interest" description="Disordered" evidence="1">
    <location>
        <begin position="74"/>
        <end position="108"/>
    </location>
</feature>
<sequence>DVSPIRSSTCRSPLCRGSDSTRTMKTSPSGPAAAAVAVAVVQSIAGCAAAADVGDSAAMSTAFTWTAAVDRCCNSRTGRNRPRERTVQPCNPVRDTPTYSTASSAGAEHVTTRQTGAGSGIVFRLALVTDKRVGSAWQSQAPLVCQAGCSGGTADTATAGPGDGIWPSCAMESTMRGCCRATCGSTMTVAPCSRHCTRRICVLICTDTTGSMEGSHRPS</sequence>
<feature type="region of interest" description="Disordered" evidence="1">
    <location>
        <begin position="1"/>
        <end position="29"/>
    </location>
</feature>
<evidence type="ECO:0000256" key="1">
    <source>
        <dbReference type="SAM" id="MobiDB-lite"/>
    </source>
</evidence>